<dbReference type="EMBL" id="AEQN01000005">
    <property type="protein sequence ID" value="EFV02798.1"/>
    <property type="molecule type" value="Genomic_DNA"/>
</dbReference>
<proteinExistence type="predicted"/>
<comment type="caution">
    <text evidence="1">The sequence shown here is derived from an EMBL/GenBank/DDBJ whole genome shotgun (WGS) entry which is preliminary data.</text>
</comment>
<organism evidence="1 2">
    <name type="scientific">Pseudoramibacter alactolyticus ATCC 23263</name>
    <dbReference type="NCBI Taxonomy" id="887929"/>
    <lineage>
        <taxon>Bacteria</taxon>
        <taxon>Bacillati</taxon>
        <taxon>Bacillota</taxon>
        <taxon>Clostridia</taxon>
        <taxon>Eubacteriales</taxon>
        <taxon>Eubacteriaceae</taxon>
        <taxon>Pseudoramibacter</taxon>
    </lineage>
</organism>
<protein>
    <submittedName>
        <fullName evidence="1">Uncharacterized protein</fullName>
    </submittedName>
</protein>
<accession>E6ME39</accession>
<reference evidence="1 2" key="1">
    <citation type="submission" date="2010-12" db="EMBL/GenBank/DDBJ databases">
        <authorList>
            <person name="Muzny D."/>
            <person name="Qin X."/>
            <person name="Deng J."/>
            <person name="Jiang H."/>
            <person name="Liu Y."/>
            <person name="Qu J."/>
            <person name="Song X.-Z."/>
            <person name="Zhang L."/>
            <person name="Thornton R."/>
            <person name="Coyle M."/>
            <person name="Francisco L."/>
            <person name="Jackson L."/>
            <person name="Javaid M."/>
            <person name="Korchina V."/>
            <person name="Kovar C."/>
            <person name="Mata R."/>
            <person name="Mathew T."/>
            <person name="Ngo R."/>
            <person name="Nguyen L."/>
            <person name="Nguyen N."/>
            <person name="Okwuonu G."/>
            <person name="Ongeri F."/>
            <person name="Pham C."/>
            <person name="Simmons D."/>
            <person name="Wilczek-Boney K."/>
            <person name="Hale W."/>
            <person name="Jakkamsetti A."/>
            <person name="Pham P."/>
            <person name="Ruth R."/>
            <person name="San Lucas F."/>
            <person name="Warren J."/>
            <person name="Zhang J."/>
            <person name="Zhao Z."/>
            <person name="Zhou C."/>
            <person name="Zhu D."/>
            <person name="Lee S."/>
            <person name="Bess C."/>
            <person name="Blankenburg K."/>
            <person name="Forbes L."/>
            <person name="Fu Q."/>
            <person name="Gubbala S."/>
            <person name="Hirani K."/>
            <person name="Jayaseelan J.C."/>
            <person name="Lara F."/>
            <person name="Munidasa M."/>
            <person name="Palculict T."/>
            <person name="Patil S."/>
            <person name="Pu L.-L."/>
            <person name="Saada N."/>
            <person name="Tang L."/>
            <person name="Weissenberger G."/>
            <person name="Zhu Y."/>
            <person name="Hemphill L."/>
            <person name="Shang Y."/>
            <person name="Youmans B."/>
            <person name="Ayvaz T."/>
            <person name="Ross M."/>
            <person name="Santibanez J."/>
            <person name="Aqrawi P."/>
            <person name="Gross S."/>
            <person name="Joshi V."/>
            <person name="Fowler G."/>
            <person name="Nazareth L."/>
            <person name="Reid J."/>
            <person name="Worley K."/>
            <person name="Petrosino J."/>
            <person name="Highlander S."/>
            <person name="Gibbs R."/>
        </authorList>
    </citation>
    <scope>NUCLEOTIDE SEQUENCE [LARGE SCALE GENOMIC DNA]</scope>
    <source>
        <strain evidence="1 2">ATCC 23263</strain>
    </source>
</reference>
<keyword evidence="2" id="KW-1185">Reference proteome</keyword>
<dbReference type="AlphaFoldDB" id="E6ME39"/>
<gene>
    <name evidence="1" type="ORF">HMP0721_0272</name>
</gene>
<dbReference type="HOGENOM" id="CLU_3139615_0_0_9"/>
<evidence type="ECO:0000313" key="2">
    <source>
        <dbReference type="Proteomes" id="UP000004754"/>
    </source>
</evidence>
<dbReference type="Proteomes" id="UP000004754">
    <property type="component" value="Unassembled WGS sequence"/>
</dbReference>
<name>E6ME39_9FIRM</name>
<evidence type="ECO:0000313" key="1">
    <source>
        <dbReference type="EMBL" id="EFV02798.1"/>
    </source>
</evidence>
<sequence>MENYFMSTKSAFEKIHEMFNANNTKRTEGFDMVNIIFLTIDGLIKEIRM</sequence>